<reference evidence="21" key="1">
    <citation type="journal article" date="2014" name="BMC Genomics">
        <title>The genome sequence of the biocontrol fungus Metarhizium anisopliae and comparative genomics of Metarhizium species.</title>
        <authorList>
            <person name="Pattemore J.A."/>
            <person name="Hane J.K."/>
            <person name="Williams A.H."/>
            <person name="Wilson B.A."/>
            <person name="Stodart B.J."/>
            <person name="Ash G.J."/>
        </authorList>
    </citation>
    <scope>NUCLEOTIDE SEQUENCE [LARGE SCALE GENOMIC DNA]</scope>
    <source>
        <strain evidence="21">BRIP 53293</strain>
    </source>
</reference>
<evidence type="ECO:0000256" key="1">
    <source>
        <dbReference type="ARBA" id="ARBA00001182"/>
    </source>
</evidence>
<comment type="subcellular location">
    <subcellularLocation>
        <location evidence="2">Mitochondrion</location>
    </subcellularLocation>
</comment>
<dbReference type="PROSITE" id="PS51352">
    <property type="entry name" value="THIOREDOXIN_2"/>
    <property type="match status" value="2"/>
</dbReference>
<dbReference type="InterPro" id="IPR036356">
    <property type="entry name" value="ERp29_C_sf"/>
</dbReference>
<dbReference type="NCBIfam" id="NF009373">
    <property type="entry name" value="PRK12736.1"/>
    <property type="match status" value="1"/>
</dbReference>
<dbReference type="PROSITE" id="PS00194">
    <property type="entry name" value="THIOREDOXIN_1"/>
    <property type="match status" value="2"/>
</dbReference>
<keyword evidence="5" id="KW-0732">Signal</keyword>
<dbReference type="SUPFAM" id="SSF47933">
    <property type="entry name" value="ERP29 C domain-like"/>
    <property type="match status" value="1"/>
</dbReference>
<dbReference type="FunFam" id="3.40.50.300:FF:000003">
    <property type="entry name" value="Elongation factor Tu"/>
    <property type="match status" value="1"/>
</dbReference>
<dbReference type="NCBIfam" id="TIGR01126">
    <property type="entry name" value="pdi_dom"/>
    <property type="match status" value="2"/>
</dbReference>
<evidence type="ECO:0000256" key="2">
    <source>
        <dbReference type="ARBA" id="ARBA00004173"/>
    </source>
</evidence>
<keyword evidence="14" id="KW-0413">Isomerase</keyword>
<name>A0A0D9NR27_METAN</name>
<dbReference type="PANTHER" id="PTHR43721">
    <property type="entry name" value="ELONGATION FACTOR TU-RELATED"/>
    <property type="match status" value="1"/>
</dbReference>
<dbReference type="CDD" id="cd03707">
    <property type="entry name" value="EFTU_III"/>
    <property type="match status" value="1"/>
</dbReference>
<dbReference type="SUPFAM" id="SSF52540">
    <property type="entry name" value="P-loop containing nucleoside triphosphate hydrolases"/>
    <property type="match status" value="1"/>
</dbReference>
<feature type="domain" description="Tr-type G" evidence="19">
    <location>
        <begin position="53"/>
        <end position="249"/>
    </location>
</feature>
<dbReference type="AlphaFoldDB" id="A0A0D9NR27"/>
<comment type="catalytic activity">
    <reaction evidence="1">
        <text>Catalyzes the rearrangement of -S-S- bonds in proteins.</text>
        <dbReference type="EC" id="5.3.4.1"/>
    </reaction>
</comment>
<dbReference type="Pfam" id="PF00009">
    <property type="entry name" value="GTP_EFTU"/>
    <property type="match status" value="1"/>
</dbReference>
<evidence type="ECO:0000256" key="7">
    <source>
        <dbReference type="ARBA" id="ARBA00022741"/>
    </source>
</evidence>
<keyword evidence="21" id="KW-1185">Reference proteome</keyword>
<evidence type="ECO:0000259" key="18">
    <source>
        <dbReference type="PROSITE" id="PS51352"/>
    </source>
</evidence>
<dbReference type="GO" id="GO:0003746">
    <property type="term" value="F:translation elongation factor activity"/>
    <property type="evidence" value="ECO:0007669"/>
    <property type="project" value="UniProtKB-KW"/>
</dbReference>
<organism evidence="20 21">
    <name type="scientific">Metarhizium anisopliae BRIP 53293</name>
    <dbReference type="NCBI Taxonomy" id="1291518"/>
    <lineage>
        <taxon>Eukaryota</taxon>
        <taxon>Fungi</taxon>
        <taxon>Dikarya</taxon>
        <taxon>Ascomycota</taxon>
        <taxon>Pezizomycotina</taxon>
        <taxon>Sordariomycetes</taxon>
        <taxon>Hypocreomycetidae</taxon>
        <taxon>Hypocreales</taxon>
        <taxon>Clavicipitaceae</taxon>
        <taxon>Metarhizium</taxon>
    </lineage>
</organism>
<accession>A0A0D9NR27</accession>
<dbReference type="Gene3D" id="3.40.50.300">
    <property type="entry name" value="P-loop containing nucleotide triphosphate hydrolases"/>
    <property type="match status" value="1"/>
</dbReference>
<evidence type="ECO:0000256" key="16">
    <source>
        <dbReference type="RuleBase" id="RU004061"/>
    </source>
</evidence>
<dbReference type="Gene3D" id="3.40.30.10">
    <property type="entry name" value="Glutaredoxin"/>
    <property type="match status" value="2"/>
</dbReference>
<feature type="domain" description="Thioredoxin" evidence="18">
    <location>
        <begin position="578"/>
        <end position="696"/>
    </location>
</feature>
<dbReference type="SUPFAM" id="SSF50447">
    <property type="entry name" value="Translation proteins"/>
    <property type="match status" value="1"/>
</dbReference>
<dbReference type="InterPro" id="IPR009000">
    <property type="entry name" value="Transl_B-barrel_sf"/>
</dbReference>
<dbReference type="Gene3D" id="2.40.30.10">
    <property type="entry name" value="Translation factors"/>
    <property type="match status" value="2"/>
</dbReference>
<dbReference type="InterPro" id="IPR027417">
    <property type="entry name" value="P-loop_NTPase"/>
</dbReference>
<evidence type="ECO:0000256" key="12">
    <source>
        <dbReference type="ARBA" id="ARBA00023134"/>
    </source>
</evidence>
<dbReference type="Pfam" id="PF03144">
    <property type="entry name" value="GTP_EFTU_D2"/>
    <property type="match status" value="1"/>
</dbReference>
<dbReference type="CDD" id="cd02998">
    <property type="entry name" value="PDI_a_ERp38"/>
    <property type="match status" value="2"/>
</dbReference>
<keyword evidence="9" id="KW-0648">Protein biosynthesis</keyword>
<dbReference type="PROSITE" id="PS51722">
    <property type="entry name" value="G_TR_2"/>
    <property type="match status" value="1"/>
</dbReference>
<dbReference type="PANTHER" id="PTHR43721:SF36">
    <property type="entry name" value="ELONGATION FACTOR TU, MITOCHONDRIAL"/>
    <property type="match status" value="1"/>
</dbReference>
<evidence type="ECO:0000256" key="17">
    <source>
        <dbReference type="RuleBase" id="RU004208"/>
    </source>
</evidence>
<evidence type="ECO:0000256" key="4">
    <source>
        <dbReference type="ARBA" id="ARBA00007249"/>
    </source>
</evidence>
<dbReference type="InterPro" id="IPR011679">
    <property type="entry name" value="ERp29_C"/>
</dbReference>
<evidence type="ECO:0000256" key="13">
    <source>
        <dbReference type="ARBA" id="ARBA00023157"/>
    </source>
</evidence>
<dbReference type="InterPro" id="IPR050055">
    <property type="entry name" value="EF-Tu_GTPase"/>
</dbReference>
<dbReference type="FunFam" id="2.40.30.10:FF:000001">
    <property type="entry name" value="Elongation factor Tu"/>
    <property type="match status" value="1"/>
</dbReference>
<dbReference type="InterPro" id="IPR017937">
    <property type="entry name" value="Thioredoxin_CS"/>
</dbReference>
<dbReference type="GO" id="GO:0003756">
    <property type="term" value="F:protein disulfide isomerase activity"/>
    <property type="evidence" value="ECO:0007669"/>
    <property type="project" value="UniProtKB-EC"/>
</dbReference>
<feature type="domain" description="Thioredoxin" evidence="18">
    <location>
        <begin position="452"/>
        <end position="575"/>
    </location>
</feature>
<dbReference type="InterPro" id="IPR009001">
    <property type="entry name" value="Transl_elong_EF1A/Init_IF2_C"/>
</dbReference>
<evidence type="ECO:0000256" key="5">
    <source>
        <dbReference type="ARBA" id="ARBA00022729"/>
    </source>
</evidence>
<evidence type="ECO:0000256" key="10">
    <source>
        <dbReference type="ARBA" id="ARBA00022946"/>
    </source>
</evidence>
<dbReference type="Proteomes" id="UP000054544">
    <property type="component" value="Unassembled WGS sequence"/>
</dbReference>
<evidence type="ECO:0000313" key="21">
    <source>
        <dbReference type="Proteomes" id="UP000054544"/>
    </source>
</evidence>
<keyword evidence="13" id="KW-1015">Disulfide bond</keyword>
<dbReference type="GO" id="GO:0003924">
    <property type="term" value="F:GTPase activity"/>
    <property type="evidence" value="ECO:0007669"/>
    <property type="project" value="InterPro"/>
</dbReference>
<evidence type="ECO:0000256" key="9">
    <source>
        <dbReference type="ARBA" id="ARBA00022917"/>
    </source>
</evidence>
<sequence length="817" mass="89584">MSVAFRSIAPFLRTARHGLRSGRVNPLQTAIKPQTASGILNIYRSYAVFERSKPHVNIGTIGHVDHGKTTLSAAITKRQAEKGLANFLEYGAIDKAPEERKRGITISTAHIEYATENRHYSHVDCPGHADYIKNMITGAANMDGAIIVVAASDGQMPQTREHLLLARQVGVQKIVVFVNKVDTIDDPEMLELVEMEMRELLSTYGFEGDETPVIMGSALCALNNQKPEIGNNKIDELMAAVDEWIPTPERSLDKPFLMSVEDVFSISGRGTVVSGRVERGVLKRDEEIELVGKGKEIIKTKVTDIETFKKSCDQSQAGDNSGLLIRGVRREDVRRGMVVCKPGTVKSHTQFLSSLYVLTKEEGGRHTGFHEHYRPQLYLRTSDESVDLTFPEGTEDAQGKMVMPGDNVEMVVTLTNPNAIEVGQRFNIREGGKTVATGLCTRIMNMVLIKSLVLAAVTAVATARSAVMDLTPANFDKVVLKSGKPTLVEFFAPWCGHCKSLAPVYEELALAFEHAKDKVQIAKVDADAERELGKRFGIQGFPTLKYFDGKSDKPEEYKSGRDLESLTEFLTEKAGVKAKKKLEMPSEVVMLTDKSFAETVGSEKNVLVAFTAPWCGHCKNLAPTWESLAADFVGEANVVIAKVDAEAPNSKAVATEQGVTSYPTIKWFPAGSKTGASYDGARSEDDFIKFINGKAGTHRVVGGGLDRVAGTIAVLDALVAKFTGGAKLEDIVGEVKSAVEKFNDDVKYAYAKYYVRVFDKLSKSDNYVSKELSRLEGILEKGGLAPSKRDEIQSKTNVLRRFAEKAAEKAEEIKEEL</sequence>
<protein>
    <recommendedName>
        <fullName evidence="16">Elongation factor Tu</fullName>
    </recommendedName>
</protein>
<dbReference type="GO" id="GO:0005525">
    <property type="term" value="F:GTP binding"/>
    <property type="evidence" value="ECO:0007669"/>
    <property type="project" value="UniProtKB-KW"/>
</dbReference>
<evidence type="ECO:0000259" key="19">
    <source>
        <dbReference type="PROSITE" id="PS51722"/>
    </source>
</evidence>
<keyword evidence="7" id="KW-0547">Nucleotide-binding</keyword>
<keyword evidence="8" id="KW-0251">Elongation factor</keyword>
<evidence type="ECO:0000256" key="15">
    <source>
        <dbReference type="ARBA" id="ARBA00023284"/>
    </source>
</evidence>
<dbReference type="HAMAP" id="MF_00118_B">
    <property type="entry name" value="EF_Tu_B"/>
    <property type="match status" value="1"/>
</dbReference>
<dbReference type="NCBIfam" id="NF000766">
    <property type="entry name" value="PRK00049.1"/>
    <property type="match status" value="1"/>
</dbReference>
<dbReference type="GO" id="GO:0070125">
    <property type="term" value="P:mitochondrial translational elongation"/>
    <property type="evidence" value="ECO:0007669"/>
    <property type="project" value="TreeGrafter"/>
</dbReference>
<dbReference type="InterPro" id="IPR033720">
    <property type="entry name" value="EFTU_2"/>
</dbReference>
<dbReference type="Pfam" id="PF00085">
    <property type="entry name" value="Thioredoxin"/>
    <property type="match status" value="2"/>
</dbReference>
<dbReference type="NCBIfam" id="TIGR00485">
    <property type="entry name" value="EF-Tu"/>
    <property type="match status" value="1"/>
</dbReference>
<dbReference type="CDD" id="cd00238">
    <property type="entry name" value="ERp29c"/>
    <property type="match status" value="1"/>
</dbReference>
<dbReference type="Pfam" id="PF03143">
    <property type="entry name" value="GTP_EFTU_D3"/>
    <property type="match status" value="1"/>
</dbReference>
<dbReference type="Gene3D" id="1.20.1150.12">
    <property type="entry name" value="Endoplasmic reticulum resident protein 29, C-terminal domain"/>
    <property type="match status" value="1"/>
</dbReference>
<dbReference type="NCBIfam" id="TIGR00231">
    <property type="entry name" value="small_GTP"/>
    <property type="match status" value="1"/>
</dbReference>
<evidence type="ECO:0000313" key="20">
    <source>
        <dbReference type="EMBL" id="KJK75040.1"/>
    </source>
</evidence>
<dbReference type="CDD" id="cd03697">
    <property type="entry name" value="EFTU_II"/>
    <property type="match status" value="1"/>
</dbReference>
<dbReference type="InterPro" id="IPR013766">
    <property type="entry name" value="Thioredoxin_domain"/>
</dbReference>
<dbReference type="InterPro" id="IPR004541">
    <property type="entry name" value="Transl_elong_EFTu/EF1A_bac/org"/>
</dbReference>
<evidence type="ECO:0000256" key="8">
    <source>
        <dbReference type="ARBA" id="ARBA00022768"/>
    </source>
</evidence>
<dbReference type="InterPro" id="IPR041709">
    <property type="entry name" value="EF-Tu_GTP-bd"/>
</dbReference>
<proteinExistence type="inferred from homology"/>
<dbReference type="Pfam" id="PF07749">
    <property type="entry name" value="ERp29"/>
    <property type="match status" value="1"/>
</dbReference>
<dbReference type="CDD" id="cd01884">
    <property type="entry name" value="EF_Tu"/>
    <property type="match status" value="1"/>
</dbReference>
<evidence type="ECO:0000256" key="6">
    <source>
        <dbReference type="ARBA" id="ARBA00022737"/>
    </source>
</evidence>
<evidence type="ECO:0000256" key="11">
    <source>
        <dbReference type="ARBA" id="ARBA00023128"/>
    </source>
</evidence>
<comment type="similarity">
    <text evidence="4">Belongs to the TRAFAC class translation factor GTPase superfamily. Classic translation factor GTPase family. EF-Tu/EF-1A subfamily.</text>
</comment>
<dbReference type="OrthoDB" id="2067at2759"/>
<evidence type="ECO:0000256" key="3">
    <source>
        <dbReference type="ARBA" id="ARBA00006347"/>
    </source>
</evidence>
<dbReference type="PRINTS" id="PR00315">
    <property type="entry name" value="ELONGATNFCT"/>
</dbReference>
<comment type="similarity">
    <text evidence="3 17">Belongs to the protein disulfide isomerase family.</text>
</comment>
<dbReference type="GO" id="GO:0005783">
    <property type="term" value="C:endoplasmic reticulum"/>
    <property type="evidence" value="ECO:0007669"/>
    <property type="project" value="InterPro"/>
</dbReference>
<dbReference type="PROSITE" id="PS00301">
    <property type="entry name" value="G_TR_1"/>
    <property type="match status" value="1"/>
</dbReference>
<dbReference type="InterPro" id="IPR036249">
    <property type="entry name" value="Thioredoxin-like_sf"/>
</dbReference>
<evidence type="ECO:0000256" key="14">
    <source>
        <dbReference type="ARBA" id="ARBA00023235"/>
    </source>
</evidence>
<keyword evidence="11" id="KW-0496">Mitochondrion</keyword>
<keyword evidence="6" id="KW-0677">Repeat</keyword>
<dbReference type="FunFam" id="3.40.30.10:FF:000032">
    <property type="entry name" value="Protein disulfide-isomerase A6 homolog"/>
    <property type="match status" value="1"/>
</dbReference>
<dbReference type="STRING" id="1291518.A0A0D9NR27"/>
<dbReference type="InterPro" id="IPR031157">
    <property type="entry name" value="G_TR_CS"/>
</dbReference>
<gene>
    <name evidence="20" type="ORF">H634G_09675</name>
</gene>
<dbReference type="SUPFAM" id="SSF50465">
    <property type="entry name" value="EF-Tu/eEF-1alpha/eIF2-gamma C-terminal domain"/>
    <property type="match status" value="1"/>
</dbReference>
<dbReference type="GO" id="GO:0005739">
    <property type="term" value="C:mitochondrion"/>
    <property type="evidence" value="ECO:0007669"/>
    <property type="project" value="UniProtKB-SubCell"/>
</dbReference>
<dbReference type="SUPFAM" id="SSF52833">
    <property type="entry name" value="Thioredoxin-like"/>
    <property type="match status" value="2"/>
</dbReference>
<dbReference type="InterPro" id="IPR000795">
    <property type="entry name" value="T_Tr_GTP-bd_dom"/>
</dbReference>
<dbReference type="InterPro" id="IPR004160">
    <property type="entry name" value="Transl_elong_EFTu/EF1A_C"/>
</dbReference>
<dbReference type="InterPro" id="IPR004161">
    <property type="entry name" value="EFTu-like_2"/>
</dbReference>
<keyword evidence="15" id="KW-0676">Redox-active center</keyword>
<dbReference type="InterPro" id="IPR005788">
    <property type="entry name" value="PDI_thioredoxin-like_dom"/>
</dbReference>
<keyword evidence="10" id="KW-0809">Transit peptide</keyword>
<dbReference type="NCBIfam" id="NF009372">
    <property type="entry name" value="PRK12735.1"/>
    <property type="match status" value="1"/>
</dbReference>
<keyword evidence="12" id="KW-0342">GTP-binding</keyword>
<dbReference type="EMBL" id="KE384752">
    <property type="protein sequence ID" value="KJK75040.1"/>
    <property type="molecule type" value="Genomic_DNA"/>
</dbReference>
<dbReference type="InterPro" id="IPR005225">
    <property type="entry name" value="Small_GTP-bd"/>
</dbReference>